<reference evidence="1" key="1">
    <citation type="submission" date="2022-01" db="EMBL/GenBank/DDBJ databases">
        <title>Comparative genomics reveals a dynamic genome evolution in the ectomycorrhizal milk-cap (Lactarius) mushrooms.</title>
        <authorList>
            <consortium name="DOE Joint Genome Institute"/>
            <person name="Lebreton A."/>
            <person name="Tang N."/>
            <person name="Kuo A."/>
            <person name="LaButti K."/>
            <person name="Drula E."/>
            <person name="Barry K."/>
            <person name="Clum A."/>
            <person name="Lipzen A."/>
            <person name="Mousain D."/>
            <person name="Ng V."/>
            <person name="Wang R."/>
            <person name="Wang X."/>
            <person name="Dai Y."/>
            <person name="Henrissat B."/>
            <person name="Grigoriev I.V."/>
            <person name="Guerin-Laguette A."/>
            <person name="Yu F."/>
            <person name="Martin F.M."/>
        </authorList>
    </citation>
    <scope>NUCLEOTIDE SEQUENCE</scope>
    <source>
        <strain evidence="1">QP</strain>
    </source>
</reference>
<dbReference type="EMBL" id="JAKELL010000003">
    <property type="protein sequence ID" value="KAH8999750.1"/>
    <property type="molecule type" value="Genomic_DNA"/>
</dbReference>
<sequence length="543" mass="60072">MEVWCCDICRGADGGWTLGMRGSLMNRREWNPGALDPTKSFVQCVGDSTDLKSSDGHPASPQVTILGFEFQAPRPLPDGPRVMLHSAGATYKRFSPLRGHLIDTPYVNIEREIFLPRASPPEVYDTLVQVSCYKLLVTGYLNGSLGPNPNLQRDFPLIPWKGEIAVLFIGKWKPYVSQAPPQSLVHFAITQYMEVCIAHAEVGSPFLSYIKSIWPGHGKWVSMIPEFLSLRARMDPSGSDDDECASVQLGSSDMAPSATKTILRQRFPMRRYHVGSDGRLSNSPKVMDRSVDQVPPCKMTSETRSFNLSSAVSFHLTRKAPNSYTTDMITQSVTAFLQPHTSSLSVSVVSHVMASLMGGDFGTEEFNQVLSTQLDALAISPQAKQDIIPALLGIAKLAKVQLQSRSQCASASTSFSQPMVSEPEPELMDSNAEASYQIRQRPFSSNSGSGYTTWYLGRSCCSVLMLPTVPQAKTGHLYVHRDTSRDTFIYWILTTANRWERVSSGAEHPLNHDRVLAIWANGEPSWVTRASTVTTKTRKEKEI</sequence>
<keyword evidence="2" id="KW-1185">Reference proteome</keyword>
<comment type="caution">
    <text evidence="1">The sequence shown here is derived from an EMBL/GenBank/DDBJ whole genome shotgun (WGS) entry which is preliminary data.</text>
</comment>
<gene>
    <name evidence="1" type="ORF">EDB92DRAFT_1812872</name>
</gene>
<name>A0AAD4LPY8_9AGAM</name>
<organism evidence="1 2">
    <name type="scientific">Lactarius akahatsu</name>
    <dbReference type="NCBI Taxonomy" id="416441"/>
    <lineage>
        <taxon>Eukaryota</taxon>
        <taxon>Fungi</taxon>
        <taxon>Dikarya</taxon>
        <taxon>Basidiomycota</taxon>
        <taxon>Agaricomycotina</taxon>
        <taxon>Agaricomycetes</taxon>
        <taxon>Russulales</taxon>
        <taxon>Russulaceae</taxon>
        <taxon>Lactarius</taxon>
    </lineage>
</organism>
<accession>A0AAD4LPY8</accession>
<dbReference type="AlphaFoldDB" id="A0AAD4LPY8"/>
<proteinExistence type="predicted"/>
<evidence type="ECO:0000313" key="2">
    <source>
        <dbReference type="Proteomes" id="UP001201163"/>
    </source>
</evidence>
<dbReference type="Proteomes" id="UP001201163">
    <property type="component" value="Unassembled WGS sequence"/>
</dbReference>
<protein>
    <submittedName>
        <fullName evidence="1">Uncharacterized protein</fullName>
    </submittedName>
</protein>
<evidence type="ECO:0000313" key="1">
    <source>
        <dbReference type="EMBL" id="KAH8999750.1"/>
    </source>
</evidence>